<dbReference type="GO" id="GO:0016020">
    <property type="term" value="C:membrane"/>
    <property type="evidence" value="ECO:0007669"/>
    <property type="project" value="UniProtKB-SubCell"/>
</dbReference>
<evidence type="ECO:0000256" key="1">
    <source>
        <dbReference type="ARBA" id="ARBA00004141"/>
    </source>
</evidence>
<dbReference type="Proteomes" id="UP000176700">
    <property type="component" value="Unassembled WGS sequence"/>
</dbReference>
<feature type="domain" description="O-antigen ligase-related" evidence="7">
    <location>
        <begin position="175"/>
        <end position="341"/>
    </location>
</feature>
<proteinExistence type="predicted"/>
<reference evidence="8 9" key="1">
    <citation type="journal article" date="2016" name="Nat. Commun.">
        <title>Thousands of microbial genomes shed light on interconnected biogeochemical processes in an aquifer system.</title>
        <authorList>
            <person name="Anantharaman K."/>
            <person name="Brown C.T."/>
            <person name="Hug L.A."/>
            <person name="Sharon I."/>
            <person name="Castelle C.J."/>
            <person name="Probst A.J."/>
            <person name="Thomas B.C."/>
            <person name="Singh A."/>
            <person name="Wilkins M.J."/>
            <person name="Karaoz U."/>
            <person name="Brodie E.L."/>
            <person name="Williams K.H."/>
            <person name="Hubbard S.S."/>
            <person name="Banfield J.F."/>
        </authorList>
    </citation>
    <scope>NUCLEOTIDE SEQUENCE [LARGE SCALE GENOMIC DNA]</scope>
</reference>
<dbReference type="SUPFAM" id="SSF48452">
    <property type="entry name" value="TPR-like"/>
    <property type="match status" value="1"/>
</dbReference>
<name>A0A1G2G0Y3_9BACT</name>
<feature type="transmembrane region" description="Helical" evidence="6">
    <location>
        <begin position="416"/>
        <end position="437"/>
    </location>
</feature>
<feature type="transmembrane region" description="Helical" evidence="6">
    <location>
        <begin position="108"/>
        <end position="127"/>
    </location>
</feature>
<dbReference type="EMBL" id="MHNI01000003">
    <property type="protein sequence ID" value="OGZ43757.1"/>
    <property type="molecule type" value="Genomic_DNA"/>
</dbReference>
<feature type="repeat" description="TPR" evidence="5">
    <location>
        <begin position="447"/>
        <end position="480"/>
    </location>
</feature>
<feature type="transmembrane region" description="Helical" evidence="6">
    <location>
        <begin position="85"/>
        <end position="102"/>
    </location>
</feature>
<dbReference type="Pfam" id="PF14559">
    <property type="entry name" value="TPR_19"/>
    <property type="match status" value="1"/>
</dbReference>
<accession>A0A1G2G0Y3</accession>
<dbReference type="InterPro" id="IPR011990">
    <property type="entry name" value="TPR-like_helical_dom_sf"/>
</dbReference>
<dbReference type="AlphaFoldDB" id="A0A1G2G0Y3"/>
<feature type="transmembrane region" description="Helical" evidence="6">
    <location>
        <begin position="362"/>
        <end position="379"/>
    </location>
</feature>
<feature type="transmembrane region" description="Helical" evidence="6">
    <location>
        <begin position="193"/>
        <end position="211"/>
    </location>
</feature>
<feature type="transmembrane region" description="Helical" evidence="6">
    <location>
        <begin position="58"/>
        <end position="78"/>
    </location>
</feature>
<protein>
    <recommendedName>
        <fullName evidence="7">O-antigen ligase-related domain-containing protein</fullName>
    </recommendedName>
</protein>
<feature type="transmembrane region" description="Helical" evidence="6">
    <location>
        <begin position="332"/>
        <end position="356"/>
    </location>
</feature>
<feature type="transmembrane region" description="Helical" evidence="6">
    <location>
        <begin position="6"/>
        <end position="23"/>
    </location>
</feature>
<dbReference type="Pfam" id="PF04932">
    <property type="entry name" value="Wzy_C"/>
    <property type="match status" value="1"/>
</dbReference>
<sequence>MHLKDYIIESLFVLLIFIPAFFYGGRSNTALFLFFALLAAAVFFQRNSFIPPHVQHPFWIFFVFLIWVIIQTIFFSRVPYISSQLFLPFAGAGMLYLVGLKIRRAVFAPMLVAGAAVLVVIGLIFFIQSENFSYLRLISTFFHHNGFSGFLILLATLSVWFALSNRPSVPILAFFAAFLIITGFILTFSRGGYISLGVSLLIFLIILWKSSLATKWYIGKLGILALLIILSIGAAYGIFSFKGIQARRAAIAEAGTEEKVKVAAPHEFERPGETGLTARLYYMRHAFLLFKERPLTGFGLGSFGTEARKVQDDVRFFSSDPHNLYLRFASELGVIGIGLFLIFIVWILAIGLRYLLQNKEDLLYGAFYAGFVGMLIHNGGDVDFQFPANIFLLFAISSILSNPASQSTTLVAPARLWKLGVWGSTIILFIASVFVLLDKIPVQQNERVVELRRAYLLSQEGSFSEAEKSYKKALQLAPYKDLEPVFGLVDIYMQAGQLSQAKSVAEDAIKRFPAEALDAPIWVDPAKEAIKKQVLLLQNFVEGL</sequence>
<comment type="subcellular location">
    <subcellularLocation>
        <location evidence="1">Membrane</location>
        <topology evidence="1">Multi-pass membrane protein</topology>
    </subcellularLocation>
</comment>
<keyword evidence="4 6" id="KW-0472">Membrane</keyword>
<evidence type="ECO:0000313" key="9">
    <source>
        <dbReference type="Proteomes" id="UP000176700"/>
    </source>
</evidence>
<dbReference type="PANTHER" id="PTHR37422">
    <property type="entry name" value="TEICHURONIC ACID BIOSYNTHESIS PROTEIN TUAE"/>
    <property type="match status" value="1"/>
</dbReference>
<feature type="transmembrane region" description="Helical" evidence="6">
    <location>
        <begin position="147"/>
        <end position="163"/>
    </location>
</feature>
<comment type="caution">
    <text evidence="8">The sequence shown here is derived from an EMBL/GenBank/DDBJ whole genome shotgun (WGS) entry which is preliminary data.</text>
</comment>
<evidence type="ECO:0000256" key="3">
    <source>
        <dbReference type="ARBA" id="ARBA00022989"/>
    </source>
</evidence>
<dbReference type="InterPro" id="IPR007016">
    <property type="entry name" value="O-antigen_ligase-rel_domated"/>
</dbReference>
<keyword evidence="2 6" id="KW-0812">Transmembrane</keyword>
<feature type="transmembrane region" description="Helical" evidence="6">
    <location>
        <begin position="169"/>
        <end position="186"/>
    </location>
</feature>
<evidence type="ECO:0000256" key="6">
    <source>
        <dbReference type="SAM" id="Phobius"/>
    </source>
</evidence>
<keyword evidence="3 6" id="KW-1133">Transmembrane helix</keyword>
<evidence type="ECO:0000256" key="4">
    <source>
        <dbReference type="ARBA" id="ARBA00023136"/>
    </source>
</evidence>
<evidence type="ECO:0000259" key="7">
    <source>
        <dbReference type="Pfam" id="PF04932"/>
    </source>
</evidence>
<feature type="transmembrane region" description="Helical" evidence="6">
    <location>
        <begin position="217"/>
        <end position="239"/>
    </location>
</feature>
<dbReference type="InterPro" id="IPR019734">
    <property type="entry name" value="TPR_rpt"/>
</dbReference>
<dbReference type="InterPro" id="IPR051533">
    <property type="entry name" value="WaaL-like"/>
</dbReference>
<feature type="transmembrane region" description="Helical" evidence="6">
    <location>
        <begin position="30"/>
        <end position="46"/>
    </location>
</feature>
<organism evidence="8 9">
    <name type="scientific">Candidatus Ryanbacteria bacterium RIFCSPHIGHO2_01_45_13</name>
    <dbReference type="NCBI Taxonomy" id="1802112"/>
    <lineage>
        <taxon>Bacteria</taxon>
        <taxon>Candidatus Ryaniibacteriota</taxon>
    </lineage>
</organism>
<evidence type="ECO:0000313" key="8">
    <source>
        <dbReference type="EMBL" id="OGZ43757.1"/>
    </source>
</evidence>
<gene>
    <name evidence="8" type="ORF">A2W41_04685</name>
</gene>
<evidence type="ECO:0000256" key="5">
    <source>
        <dbReference type="PROSITE-ProRule" id="PRU00339"/>
    </source>
</evidence>
<keyword evidence="5" id="KW-0802">TPR repeat</keyword>
<evidence type="ECO:0000256" key="2">
    <source>
        <dbReference type="ARBA" id="ARBA00022692"/>
    </source>
</evidence>
<dbReference type="PANTHER" id="PTHR37422:SF13">
    <property type="entry name" value="LIPOPOLYSACCHARIDE BIOSYNTHESIS PROTEIN PA4999-RELATED"/>
    <property type="match status" value="1"/>
</dbReference>
<dbReference type="PROSITE" id="PS50005">
    <property type="entry name" value="TPR"/>
    <property type="match status" value="1"/>
</dbReference>
<dbReference type="Gene3D" id="1.25.40.10">
    <property type="entry name" value="Tetratricopeptide repeat domain"/>
    <property type="match status" value="1"/>
</dbReference>